<evidence type="ECO:0000313" key="1">
    <source>
        <dbReference type="EMBL" id="KRN94977.1"/>
    </source>
</evidence>
<dbReference type="EMBL" id="JQBX01000002">
    <property type="protein sequence ID" value="KRN94977.1"/>
    <property type="molecule type" value="Genomic_DNA"/>
</dbReference>
<dbReference type="STRING" id="331679.IV81_GL000766"/>
<name>A0A0R2L090_9LACO</name>
<dbReference type="AlphaFoldDB" id="A0A0R2L090"/>
<reference evidence="1 2" key="1">
    <citation type="journal article" date="2015" name="Genome Announc.">
        <title>Expanding the biotechnology potential of lactobacilli through comparative genomics of 213 strains and associated genera.</title>
        <authorList>
            <person name="Sun Z."/>
            <person name="Harris H.M."/>
            <person name="McCann A."/>
            <person name="Guo C."/>
            <person name="Argimon S."/>
            <person name="Zhang W."/>
            <person name="Yang X."/>
            <person name="Jeffery I.B."/>
            <person name="Cooney J.C."/>
            <person name="Kagawa T.F."/>
            <person name="Liu W."/>
            <person name="Song Y."/>
            <person name="Salvetti E."/>
            <person name="Wrobel A."/>
            <person name="Rasinkangas P."/>
            <person name="Parkhill J."/>
            <person name="Rea M.C."/>
            <person name="O'Sullivan O."/>
            <person name="Ritari J."/>
            <person name="Douillard F.P."/>
            <person name="Paul Ross R."/>
            <person name="Yang R."/>
            <person name="Briner A.E."/>
            <person name="Felis G.E."/>
            <person name="de Vos W.M."/>
            <person name="Barrangou R."/>
            <person name="Klaenhammer T.R."/>
            <person name="Caufield P.W."/>
            <person name="Cui Y."/>
            <person name="Zhang H."/>
            <person name="O'Toole P.W."/>
        </authorList>
    </citation>
    <scope>NUCLEOTIDE SEQUENCE [LARGE SCALE GENOMIC DNA]</scope>
    <source>
        <strain evidence="1 2">DSM 18001</strain>
    </source>
</reference>
<evidence type="ECO:0000313" key="2">
    <source>
        <dbReference type="Proteomes" id="UP000051859"/>
    </source>
</evidence>
<dbReference type="PATRIC" id="fig|331679.3.peg.773"/>
<accession>A0A0R2L090</accession>
<proteinExistence type="predicted"/>
<comment type="caution">
    <text evidence="1">The sequence shown here is derived from an EMBL/GenBank/DDBJ whole genome shotgun (WGS) entry which is preliminary data.</text>
</comment>
<organism evidence="1 2">
    <name type="scientific">Pediococcus stilesii</name>
    <dbReference type="NCBI Taxonomy" id="331679"/>
    <lineage>
        <taxon>Bacteria</taxon>
        <taxon>Bacillati</taxon>
        <taxon>Bacillota</taxon>
        <taxon>Bacilli</taxon>
        <taxon>Lactobacillales</taxon>
        <taxon>Lactobacillaceae</taxon>
        <taxon>Pediococcus</taxon>
    </lineage>
</organism>
<dbReference type="RefSeq" id="WP_057801470.1">
    <property type="nucleotide sequence ID" value="NZ_JQBX01000002.1"/>
</dbReference>
<dbReference type="Proteomes" id="UP000051859">
    <property type="component" value="Unassembled WGS sequence"/>
</dbReference>
<sequence>MTRTYQYSLRFTIDPYNWDDEREEKLIKFCREARIDNVVFFINPEELNQGHPTVNQIREHWLPTIEKVSKRLAKDQVTTSLNPWTTLMHSDRGHKVSPELGFGTMVDYLGHQAESIACPKDPKWVDYITAVYSEYAKLQPKELWLEDDFRHYNHTPIKLACFCDRHMKIYSEMLERKVSREEFVEKVLQPGEPTPERIVYLGVARSEMKQVAHAIQKAVEKVSPKTRLGLMSSFPEWHAVEGRDWDGLFDNLSGSHRRVSRPHLPAYNEVSPLQYSRVFERYTRVTTELVGNHSDVYPELESYMYSPFVKSKTFTKLQVESTQMVGATGILLNLFDMMGNGIDESYDYAELLAESKDLMDFGAQNRLDVNHLDGVKVLFSQDASFNIKTTEGTDPEELLPKEYSWLSLLGTLGIACKPEKWTIKSHFTGETLAISGQFLNNLDNGQIEELIKNNVVLLDGESVQILFERSNLRKLIGADTLEFKKARTDYQSYEQVDGMTIDGIKNPRITMLQHTGDYYKIGYDNSKPVEVLSNAYNEYAEKLGPVMTIVDGRTVILPMNTDPKYGWESQYYSIKEQLLKYILNKTTNLDYVIDMPGVKFVANSDEMVLSNFTIDDQKEIKVHLTAEKQATDWQLYFHEGTKLQSFSVKPEWIKNDILTIPYRLKGLETVILVTKA</sequence>
<protein>
    <submittedName>
        <fullName evidence="1">Uncharacterized protein</fullName>
    </submittedName>
</protein>
<keyword evidence="2" id="KW-1185">Reference proteome</keyword>
<gene>
    <name evidence="1" type="ORF">IV81_GL000766</name>
</gene>